<keyword evidence="5" id="KW-1185">Reference proteome</keyword>
<evidence type="ECO:0000256" key="1">
    <source>
        <dbReference type="ARBA" id="ARBA00004123"/>
    </source>
</evidence>
<dbReference type="EMBL" id="LUCM01009843">
    <property type="protein sequence ID" value="KAA0186309.1"/>
    <property type="molecule type" value="Genomic_DNA"/>
</dbReference>
<dbReference type="InterPro" id="IPR033053">
    <property type="entry name" value="Hir3/CABIN1"/>
</dbReference>
<dbReference type="GO" id="GO:0031491">
    <property type="term" value="F:nucleosome binding"/>
    <property type="evidence" value="ECO:0007669"/>
    <property type="project" value="TreeGrafter"/>
</dbReference>
<evidence type="ECO:0000313" key="5">
    <source>
        <dbReference type="Proteomes" id="UP000728185"/>
    </source>
</evidence>
<dbReference type="GO" id="GO:0006325">
    <property type="term" value="P:chromatin organization"/>
    <property type="evidence" value="ECO:0007669"/>
    <property type="project" value="InterPro"/>
</dbReference>
<accession>A0A8E0RMH8</accession>
<organism evidence="4 5">
    <name type="scientific">Fasciolopsis buskii</name>
    <dbReference type="NCBI Taxonomy" id="27845"/>
    <lineage>
        <taxon>Eukaryota</taxon>
        <taxon>Metazoa</taxon>
        <taxon>Spiralia</taxon>
        <taxon>Lophotrochozoa</taxon>
        <taxon>Platyhelminthes</taxon>
        <taxon>Trematoda</taxon>
        <taxon>Digenea</taxon>
        <taxon>Plagiorchiida</taxon>
        <taxon>Echinostomata</taxon>
        <taxon>Echinostomatoidea</taxon>
        <taxon>Fasciolidae</taxon>
        <taxon>Fasciolopsis</taxon>
    </lineage>
</organism>
<evidence type="ECO:0000313" key="4">
    <source>
        <dbReference type="EMBL" id="KAA0186309.1"/>
    </source>
</evidence>
<gene>
    <name evidence="4" type="ORF">FBUS_09913</name>
</gene>
<sequence>MYRLADVYLRAPHLRDPMKALSILLGPVDDAYKSTVGGLFKDRKQNNFFHGVWRIPTSDIDRSGNFAAHMFRSVSLTLDTLSERGDWRHLVHIFHQLRKQPPEDKRGFLGEGDRVYLARRAFNLIQPTLLIWLNQLSRSLSGNMQNLLAAVAHSGHVDDPSVAPQALSSSDPSQMGSFINLETLTQIYRLHCVSYSRNCLPGVSPNRTNKESSPSGGPNDGPSSLGALEISGFAEVLTLAYRLCPSAWVSLTDL</sequence>
<dbReference type="Proteomes" id="UP000728185">
    <property type="component" value="Unassembled WGS sequence"/>
</dbReference>
<name>A0A8E0RMH8_9TREM</name>
<keyword evidence="2" id="KW-0539">Nucleus</keyword>
<dbReference type="PANTHER" id="PTHR15502">
    <property type="entry name" value="CALCINEURIN-BINDING PROTEIN CABIN 1-RELATED"/>
    <property type="match status" value="1"/>
</dbReference>
<reference evidence="4" key="1">
    <citation type="submission" date="2019-05" db="EMBL/GenBank/DDBJ databases">
        <title>Annotation for the trematode Fasciolopsis buski.</title>
        <authorList>
            <person name="Choi Y.-J."/>
        </authorList>
    </citation>
    <scope>NUCLEOTIDE SEQUENCE</scope>
    <source>
        <strain evidence="4">HT</strain>
        <tissue evidence="4">Whole worm</tissue>
    </source>
</reference>
<dbReference type="PANTHER" id="PTHR15502:SF7">
    <property type="entry name" value="CALCINEURIN-BINDING PROTEIN CABIN-1"/>
    <property type="match status" value="1"/>
</dbReference>
<feature type="compositionally biased region" description="Low complexity" evidence="3">
    <location>
        <begin position="212"/>
        <end position="223"/>
    </location>
</feature>
<proteinExistence type="predicted"/>
<comment type="subcellular location">
    <subcellularLocation>
        <location evidence="1">Nucleus</location>
    </subcellularLocation>
</comment>
<evidence type="ECO:0000256" key="2">
    <source>
        <dbReference type="ARBA" id="ARBA00023242"/>
    </source>
</evidence>
<protein>
    <submittedName>
        <fullName evidence="4">Calcineurin-binding protein cabin-1</fullName>
    </submittedName>
</protein>
<comment type="caution">
    <text evidence="4">The sequence shown here is derived from an EMBL/GenBank/DDBJ whole genome shotgun (WGS) entry which is preliminary data.</text>
</comment>
<dbReference type="AlphaFoldDB" id="A0A8E0RMH8"/>
<dbReference type="OrthoDB" id="77564at2759"/>
<dbReference type="GO" id="GO:0005634">
    <property type="term" value="C:nucleus"/>
    <property type="evidence" value="ECO:0007669"/>
    <property type="project" value="UniProtKB-SubCell"/>
</dbReference>
<evidence type="ECO:0000256" key="3">
    <source>
        <dbReference type="SAM" id="MobiDB-lite"/>
    </source>
</evidence>
<feature type="region of interest" description="Disordered" evidence="3">
    <location>
        <begin position="204"/>
        <end position="223"/>
    </location>
</feature>